<accession>A0AAV4ENW5</accession>
<feature type="domain" description="Reverse transcriptase" evidence="1">
    <location>
        <begin position="1"/>
        <end position="130"/>
    </location>
</feature>
<gene>
    <name evidence="2" type="ORF">ElyMa_003576600</name>
</gene>
<dbReference type="PANTHER" id="PTHR47027:SF8">
    <property type="entry name" value="RIBONUCLEASE H"/>
    <property type="match status" value="1"/>
</dbReference>
<dbReference type="Pfam" id="PF00078">
    <property type="entry name" value="RVT_1"/>
    <property type="match status" value="1"/>
</dbReference>
<name>A0AAV4ENW5_9GAST</name>
<dbReference type="AlphaFoldDB" id="A0AAV4ENW5"/>
<dbReference type="PROSITE" id="PS50878">
    <property type="entry name" value="RT_POL"/>
    <property type="match status" value="1"/>
</dbReference>
<keyword evidence="2" id="KW-0378">Hydrolase</keyword>
<dbReference type="Proteomes" id="UP000762676">
    <property type="component" value="Unassembled WGS sequence"/>
</dbReference>
<dbReference type="InterPro" id="IPR043502">
    <property type="entry name" value="DNA/RNA_pol_sf"/>
</dbReference>
<dbReference type="InterPro" id="IPR043128">
    <property type="entry name" value="Rev_trsase/Diguanyl_cyclase"/>
</dbReference>
<organism evidence="2 3">
    <name type="scientific">Elysia marginata</name>
    <dbReference type="NCBI Taxonomy" id="1093978"/>
    <lineage>
        <taxon>Eukaryota</taxon>
        <taxon>Metazoa</taxon>
        <taxon>Spiralia</taxon>
        <taxon>Lophotrochozoa</taxon>
        <taxon>Mollusca</taxon>
        <taxon>Gastropoda</taxon>
        <taxon>Heterobranchia</taxon>
        <taxon>Euthyneura</taxon>
        <taxon>Panpulmonata</taxon>
        <taxon>Sacoglossa</taxon>
        <taxon>Placobranchoidea</taxon>
        <taxon>Plakobranchidae</taxon>
        <taxon>Elysia</taxon>
    </lineage>
</organism>
<dbReference type="PANTHER" id="PTHR47027">
    <property type="entry name" value="REVERSE TRANSCRIPTASE DOMAIN-CONTAINING PROTEIN"/>
    <property type="match status" value="1"/>
</dbReference>
<protein>
    <submittedName>
        <fullName evidence="2">Endonuclease-reverse transcriptase</fullName>
    </submittedName>
</protein>
<sequence length="243" mass="28391">MRVEGETSTNQKIKRGVRQGCVLSPDLFSLYSEFIMRNIEGLRGIHIGGHIIYNLRYADDIVLIAENTKDLQRLLDIVREESQKRGLELNSKKTEIMVVSRKETPPNINIHINDTKLQQRDQFIYLGALISSDGRDTTEISSRIAQSKTMFKRMKNILTNPHMSIETRKRVLECYIEPILMYGCETWIISKQTRGRLEATEMWFLRRMMRIPWITKKPNDTVSSETETQRALINKIRKQQATF</sequence>
<evidence type="ECO:0000313" key="2">
    <source>
        <dbReference type="EMBL" id="GFR62201.1"/>
    </source>
</evidence>
<keyword evidence="2" id="KW-0540">Nuclease</keyword>
<comment type="caution">
    <text evidence="2">The sequence shown here is derived from an EMBL/GenBank/DDBJ whole genome shotgun (WGS) entry which is preliminary data.</text>
</comment>
<proteinExistence type="predicted"/>
<evidence type="ECO:0000313" key="3">
    <source>
        <dbReference type="Proteomes" id="UP000762676"/>
    </source>
</evidence>
<dbReference type="Gene3D" id="3.30.70.270">
    <property type="match status" value="1"/>
</dbReference>
<evidence type="ECO:0000259" key="1">
    <source>
        <dbReference type="PROSITE" id="PS50878"/>
    </source>
</evidence>
<dbReference type="SUPFAM" id="SSF56672">
    <property type="entry name" value="DNA/RNA polymerases"/>
    <property type="match status" value="1"/>
</dbReference>
<dbReference type="GO" id="GO:0004519">
    <property type="term" value="F:endonuclease activity"/>
    <property type="evidence" value="ECO:0007669"/>
    <property type="project" value="UniProtKB-KW"/>
</dbReference>
<keyword evidence="3" id="KW-1185">Reference proteome</keyword>
<dbReference type="PRINTS" id="PR01345">
    <property type="entry name" value="CERVTRCPTASE"/>
</dbReference>
<keyword evidence="2" id="KW-0255">Endonuclease</keyword>
<dbReference type="InterPro" id="IPR000477">
    <property type="entry name" value="RT_dom"/>
</dbReference>
<reference evidence="2 3" key="1">
    <citation type="journal article" date="2021" name="Elife">
        <title>Chloroplast acquisition without the gene transfer in kleptoplastic sea slugs, Plakobranchus ocellatus.</title>
        <authorList>
            <person name="Maeda T."/>
            <person name="Takahashi S."/>
            <person name="Yoshida T."/>
            <person name="Shimamura S."/>
            <person name="Takaki Y."/>
            <person name="Nagai Y."/>
            <person name="Toyoda A."/>
            <person name="Suzuki Y."/>
            <person name="Arimoto A."/>
            <person name="Ishii H."/>
            <person name="Satoh N."/>
            <person name="Nishiyama T."/>
            <person name="Hasebe M."/>
            <person name="Maruyama T."/>
            <person name="Minagawa J."/>
            <person name="Obokata J."/>
            <person name="Shigenobu S."/>
        </authorList>
    </citation>
    <scope>NUCLEOTIDE SEQUENCE [LARGE SCALE GENOMIC DNA]</scope>
</reference>
<dbReference type="EMBL" id="BMAT01007328">
    <property type="protein sequence ID" value="GFR62201.1"/>
    <property type="molecule type" value="Genomic_DNA"/>
</dbReference>